<organism evidence="1 2">
    <name type="scientific">Lactuca virosa</name>
    <dbReference type="NCBI Taxonomy" id="75947"/>
    <lineage>
        <taxon>Eukaryota</taxon>
        <taxon>Viridiplantae</taxon>
        <taxon>Streptophyta</taxon>
        <taxon>Embryophyta</taxon>
        <taxon>Tracheophyta</taxon>
        <taxon>Spermatophyta</taxon>
        <taxon>Magnoliopsida</taxon>
        <taxon>eudicotyledons</taxon>
        <taxon>Gunneridae</taxon>
        <taxon>Pentapetalae</taxon>
        <taxon>asterids</taxon>
        <taxon>campanulids</taxon>
        <taxon>Asterales</taxon>
        <taxon>Asteraceae</taxon>
        <taxon>Cichorioideae</taxon>
        <taxon>Cichorieae</taxon>
        <taxon>Lactucinae</taxon>
        <taxon>Lactuca</taxon>
    </lineage>
</organism>
<evidence type="ECO:0000313" key="1">
    <source>
        <dbReference type="EMBL" id="CAH1435815.1"/>
    </source>
</evidence>
<comment type="caution">
    <text evidence="1">The sequence shown here is derived from an EMBL/GenBank/DDBJ whole genome shotgun (WGS) entry which is preliminary data.</text>
</comment>
<protein>
    <submittedName>
        <fullName evidence="1">Uncharacterized protein</fullName>
    </submittedName>
</protein>
<sequence>MELFKEGMELLEIHASNIQQKNEIVHSVARWNGMDHFVLPYGGSVDIVSSGRGLQEMETSRQVCALGIRR</sequence>
<keyword evidence="2" id="KW-1185">Reference proteome</keyword>
<gene>
    <name evidence="1" type="ORF">LVIROSA_LOCUS22224</name>
</gene>
<name>A0AAU9NAA2_9ASTR</name>
<accession>A0AAU9NAA2</accession>
<dbReference type="EMBL" id="CAKMRJ010004445">
    <property type="protein sequence ID" value="CAH1435815.1"/>
    <property type="molecule type" value="Genomic_DNA"/>
</dbReference>
<dbReference type="AlphaFoldDB" id="A0AAU9NAA2"/>
<dbReference type="Proteomes" id="UP001157418">
    <property type="component" value="Unassembled WGS sequence"/>
</dbReference>
<proteinExistence type="predicted"/>
<reference evidence="1 2" key="1">
    <citation type="submission" date="2022-01" db="EMBL/GenBank/DDBJ databases">
        <authorList>
            <person name="Xiong W."/>
            <person name="Schranz E."/>
        </authorList>
    </citation>
    <scope>NUCLEOTIDE SEQUENCE [LARGE SCALE GENOMIC DNA]</scope>
</reference>
<evidence type="ECO:0000313" key="2">
    <source>
        <dbReference type="Proteomes" id="UP001157418"/>
    </source>
</evidence>